<keyword evidence="6" id="KW-0808">Transferase</keyword>
<dbReference type="InterPro" id="IPR007318">
    <property type="entry name" value="Phopholipid_MeTrfase"/>
</dbReference>
<dbReference type="PANTHER" id="PTHR12714">
    <property type="entry name" value="PROTEIN-S ISOPRENYLCYSTEINE O-METHYLTRANSFERASE"/>
    <property type="match status" value="1"/>
</dbReference>
<reference evidence="6 7" key="1">
    <citation type="submission" date="2019-11" db="EMBL/GenBank/DDBJ databases">
        <title>Identification of a novel strain.</title>
        <authorList>
            <person name="Xu Q."/>
            <person name="Wang G."/>
        </authorList>
    </citation>
    <scope>NUCLEOTIDE SEQUENCE [LARGE SCALE GENOMIC DNA]</scope>
    <source>
        <strain evidence="7">xq</strain>
    </source>
</reference>
<dbReference type="Proteomes" id="UP000440694">
    <property type="component" value="Unassembled WGS sequence"/>
</dbReference>
<dbReference type="EMBL" id="WMBQ01000001">
    <property type="protein sequence ID" value="MTD93692.1"/>
    <property type="molecule type" value="Genomic_DNA"/>
</dbReference>
<dbReference type="Pfam" id="PF04191">
    <property type="entry name" value="PEMT"/>
    <property type="match status" value="1"/>
</dbReference>
<evidence type="ECO:0000256" key="4">
    <source>
        <dbReference type="ARBA" id="ARBA00023136"/>
    </source>
</evidence>
<protein>
    <submittedName>
        <fullName evidence="6">Isoprenylcysteine carboxylmethyltransferase family protein</fullName>
    </submittedName>
</protein>
<evidence type="ECO:0000256" key="2">
    <source>
        <dbReference type="ARBA" id="ARBA00022692"/>
    </source>
</evidence>
<feature type="transmembrane region" description="Helical" evidence="5">
    <location>
        <begin position="20"/>
        <end position="42"/>
    </location>
</feature>
<evidence type="ECO:0000256" key="1">
    <source>
        <dbReference type="ARBA" id="ARBA00004127"/>
    </source>
</evidence>
<gene>
    <name evidence="6" type="ORF">GIW81_05005</name>
</gene>
<evidence type="ECO:0000256" key="3">
    <source>
        <dbReference type="ARBA" id="ARBA00022989"/>
    </source>
</evidence>
<dbReference type="GO" id="GO:0032259">
    <property type="term" value="P:methylation"/>
    <property type="evidence" value="ECO:0007669"/>
    <property type="project" value="UniProtKB-KW"/>
</dbReference>
<evidence type="ECO:0000256" key="5">
    <source>
        <dbReference type="SAM" id="Phobius"/>
    </source>
</evidence>
<accession>A0A6I3KIY8</accession>
<keyword evidence="7" id="KW-1185">Reference proteome</keyword>
<dbReference type="Gene3D" id="1.20.120.1630">
    <property type="match status" value="1"/>
</dbReference>
<proteinExistence type="predicted"/>
<dbReference type="RefSeq" id="WP_154738209.1">
    <property type="nucleotide sequence ID" value="NZ_WMBQ01000001.1"/>
</dbReference>
<dbReference type="GO" id="GO:0008168">
    <property type="term" value="F:methyltransferase activity"/>
    <property type="evidence" value="ECO:0007669"/>
    <property type="project" value="UniProtKB-KW"/>
</dbReference>
<name>A0A6I3KIY8_9HYPH</name>
<feature type="transmembrane region" description="Helical" evidence="5">
    <location>
        <begin position="54"/>
        <end position="72"/>
    </location>
</feature>
<organism evidence="6 7">
    <name type="scientific">Hyphomicrobium album</name>
    <dbReference type="NCBI Taxonomy" id="2665159"/>
    <lineage>
        <taxon>Bacteria</taxon>
        <taxon>Pseudomonadati</taxon>
        <taxon>Pseudomonadota</taxon>
        <taxon>Alphaproteobacteria</taxon>
        <taxon>Hyphomicrobiales</taxon>
        <taxon>Hyphomicrobiaceae</taxon>
        <taxon>Hyphomicrobium</taxon>
    </lineage>
</organism>
<comment type="subcellular location">
    <subcellularLocation>
        <location evidence="1">Endomembrane system</location>
        <topology evidence="1">Multi-pass membrane protein</topology>
    </subcellularLocation>
</comment>
<evidence type="ECO:0000313" key="7">
    <source>
        <dbReference type="Proteomes" id="UP000440694"/>
    </source>
</evidence>
<feature type="transmembrane region" description="Helical" evidence="5">
    <location>
        <begin position="121"/>
        <end position="140"/>
    </location>
</feature>
<dbReference type="AlphaFoldDB" id="A0A6I3KIY8"/>
<keyword evidence="2 5" id="KW-0812">Transmembrane</keyword>
<dbReference type="GO" id="GO:0012505">
    <property type="term" value="C:endomembrane system"/>
    <property type="evidence" value="ECO:0007669"/>
    <property type="project" value="UniProtKB-SubCell"/>
</dbReference>
<sequence length="165" mass="18262">MPADESIQSADTADRPSTVPWPPIVLVAVISAAIALNYLAPISWPGLDDTPARTIGRGVGIIGIILLVWAILTLRRHDTTVLPDVAATHLVTSGPYWRFRNPIYLADTMILLGAAELTKNVWLVAAAAVFAALITWLAILPEERHLERRFGQAYLDYKKKSRRWI</sequence>
<keyword evidence="4 5" id="KW-0472">Membrane</keyword>
<dbReference type="PANTHER" id="PTHR12714:SF24">
    <property type="entry name" value="SLR1182 PROTEIN"/>
    <property type="match status" value="1"/>
</dbReference>
<keyword evidence="3 5" id="KW-1133">Transmembrane helix</keyword>
<comment type="caution">
    <text evidence="6">The sequence shown here is derived from an EMBL/GenBank/DDBJ whole genome shotgun (WGS) entry which is preliminary data.</text>
</comment>
<evidence type="ECO:0000313" key="6">
    <source>
        <dbReference type="EMBL" id="MTD93692.1"/>
    </source>
</evidence>
<keyword evidence="6" id="KW-0489">Methyltransferase</keyword>